<reference evidence="2" key="1">
    <citation type="journal article" date="2020" name="mSystems">
        <title>Genome- and Community-Level Interaction Insights into Carbon Utilization and Element Cycling Functions of Hydrothermarchaeota in Hydrothermal Sediment.</title>
        <authorList>
            <person name="Zhou Z."/>
            <person name="Liu Y."/>
            <person name="Xu W."/>
            <person name="Pan J."/>
            <person name="Luo Z.H."/>
            <person name="Li M."/>
        </authorList>
    </citation>
    <scope>NUCLEOTIDE SEQUENCE [LARGE SCALE GENOMIC DNA]</scope>
    <source>
        <strain evidence="2">SpSt-637</strain>
        <strain evidence="1">SpSt-667</strain>
    </source>
</reference>
<name>A0A7C4NJW8_9CREN</name>
<dbReference type="EMBL" id="DTBD01000008">
    <property type="protein sequence ID" value="HGQ63805.1"/>
    <property type="molecule type" value="Genomic_DNA"/>
</dbReference>
<dbReference type="AlphaFoldDB" id="A0A7C4NJW8"/>
<organism evidence="2">
    <name type="scientific">Ignisphaera aggregans</name>
    <dbReference type="NCBI Taxonomy" id="334771"/>
    <lineage>
        <taxon>Archaea</taxon>
        <taxon>Thermoproteota</taxon>
        <taxon>Thermoprotei</taxon>
        <taxon>Desulfurococcales</taxon>
        <taxon>Desulfurococcaceae</taxon>
        <taxon>Ignisphaera</taxon>
    </lineage>
</organism>
<comment type="caution">
    <text evidence="2">The sequence shown here is derived from an EMBL/GenBank/DDBJ whole genome shotgun (WGS) entry which is preliminary data.</text>
</comment>
<sequence length="288" mass="31935">MQPLVDIVKKSEEVAGNLAQALGKVFSKNRFTLIMYCGNTEGLAQHLCSAIKIADPSINIAYFDADYSHNIVLPYLTETLSSTLLLSNATDVNCAFKVLQALSLLGVETTALLPTVTVTTFKNHAEKWSQNIYLQELDNNIYRLSILQASLRLAITLAGNNIARIKRIERELNMSNIVKELIDRYANAITLAKSLVKPSIAVTKALMPAAEELMDRGIATLVIGRHSPEEKNPNLLVYTSVEEQTVNEYLLKLTRKGIKRSEIPTIRINTDPLTAPVYALIIFYAMAL</sequence>
<accession>A0A7C4NJW8</accession>
<evidence type="ECO:0000313" key="2">
    <source>
        <dbReference type="EMBL" id="HGQ63805.1"/>
    </source>
</evidence>
<gene>
    <name evidence="2" type="ORF">ENU08_00965</name>
    <name evidence="1" type="ORF">ENU41_05835</name>
</gene>
<dbReference type="EMBL" id="DTCK01000036">
    <property type="protein sequence ID" value="HGQ36179.1"/>
    <property type="molecule type" value="Genomic_DNA"/>
</dbReference>
<protein>
    <recommendedName>
        <fullName evidence="3">SIS domain-containing protein</fullName>
    </recommendedName>
</protein>
<evidence type="ECO:0000313" key="1">
    <source>
        <dbReference type="EMBL" id="HGQ36179.1"/>
    </source>
</evidence>
<proteinExistence type="predicted"/>
<evidence type="ECO:0008006" key="3">
    <source>
        <dbReference type="Google" id="ProtNLM"/>
    </source>
</evidence>